<feature type="compositionally biased region" description="Polar residues" evidence="7">
    <location>
        <begin position="590"/>
        <end position="604"/>
    </location>
</feature>
<evidence type="ECO:0000259" key="9">
    <source>
        <dbReference type="Pfam" id="PF25987"/>
    </source>
</evidence>
<reference evidence="10" key="1">
    <citation type="submission" date="2021-04" db="EMBL/GenBank/DDBJ databases">
        <authorList>
            <consortium name="Molecular Ecology Group"/>
        </authorList>
    </citation>
    <scope>NUCLEOTIDE SEQUENCE</scope>
</reference>
<evidence type="ECO:0000313" key="10">
    <source>
        <dbReference type="EMBL" id="CAG5125423.1"/>
    </source>
</evidence>
<feature type="region of interest" description="Disordered" evidence="7">
    <location>
        <begin position="577"/>
        <end position="606"/>
    </location>
</feature>
<dbReference type="Proteomes" id="UP000678393">
    <property type="component" value="Unassembled WGS sequence"/>
</dbReference>
<dbReference type="InterPro" id="IPR059081">
    <property type="entry name" value="PRRT3-4"/>
</dbReference>
<evidence type="ECO:0000256" key="3">
    <source>
        <dbReference type="ARBA" id="ARBA00022692"/>
    </source>
</evidence>
<evidence type="ECO:0000256" key="1">
    <source>
        <dbReference type="ARBA" id="ARBA00004141"/>
    </source>
</evidence>
<feature type="transmembrane region" description="Helical" evidence="8">
    <location>
        <begin position="239"/>
        <end position="259"/>
    </location>
</feature>
<evidence type="ECO:0000256" key="7">
    <source>
        <dbReference type="SAM" id="MobiDB-lite"/>
    </source>
</evidence>
<evidence type="ECO:0000256" key="5">
    <source>
        <dbReference type="ARBA" id="ARBA00022989"/>
    </source>
</evidence>
<dbReference type="InterPro" id="IPR052836">
    <property type="entry name" value="PRRT_domain-containing"/>
</dbReference>
<feature type="transmembrane region" description="Helical" evidence="8">
    <location>
        <begin position="181"/>
        <end position="199"/>
    </location>
</feature>
<dbReference type="PANTHER" id="PTHR35578:SF6">
    <property type="entry name" value="PROLINE-RICH TRANSMEMBRANE PROTEIN 4"/>
    <property type="match status" value="1"/>
</dbReference>
<evidence type="ECO:0000256" key="2">
    <source>
        <dbReference type="ARBA" id="ARBA00022553"/>
    </source>
</evidence>
<keyword evidence="5 8" id="KW-1133">Transmembrane helix</keyword>
<feature type="domain" description="Proline-rich transmembrane protein 3/4" evidence="9">
    <location>
        <begin position="18"/>
        <end position="312"/>
    </location>
</feature>
<evidence type="ECO:0000256" key="6">
    <source>
        <dbReference type="ARBA" id="ARBA00023136"/>
    </source>
</evidence>
<feature type="transmembrane region" description="Helical" evidence="8">
    <location>
        <begin position="279"/>
        <end position="297"/>
    </location>
</feature>
<gene>
    <name evidence="10" type="ORF">CUNI_LOCUS10981</name>
</gene>
<keyword evidence="11" id="KW-1185">Reference proteome</keyword>
<accession>A0A8S3Z7R7</accession>
<name>A0A8S3Z7R7_9EUPU</name>
<organism evidence="10 11">
    <name type="scientific">Candidula unifasciata</name>
    <dbReference type="NCBI Taxonomy" id="100452"/>
    <lineage>
        <taxon>Eukaryota</taxon>
        <taxon>Metazoa</taxon>
        <taxon>Spiralia</taxon>
        <taxon>Lophotrochozoa</taxon>
        <taxon>Mollusca</taxon>
        <taxon>Gastropoda</taxon>
        <taxon>Heterobranchia</taxon>
        <taxon>Euthyneura</taxon>
        <taxon>Panpulmonata</taxon>
        <taxon>Eupulmonata</taxon>
        <taxon>Stylommatophora</taxon>
        <taxon>Helicina</taxon>
        <taxon>Helicoidea</taxon>
        <taxon>Geomitridae</taxon>
        <taxon>Candidula</taxon>
    </lineage>
</organism>
<comment type="caution">
    <text evidence="10">The sequence shown here is derived from an EMBL/GenBank/DDBJ whole genome shotgun (WGS) entry which is preliminary data.</text>
</comment>
<sequence length="637" mass="71907">MSTSSIANNNGAVSPTLPAAVARLDWEAAKQTWAYAWEIHIYVFGGLFGLIGLYTLLSLARCWWIRCLLPSGYLIWLHILLMVVCFTRSFYLLYDGYGSRGSFHESLNHFLYSVTFPCLTAAFSSLFYWFLQTTQVRLMPPFVQKLQVLVVVIAVHFMISLTTDVLVGIYPGMHIMQFVCHAYYITWSLFLFLCYACIFRKLHLHAVKYQKDESYNPAIAPPYSAEKSSSLTVNTAVKVMLCVAVCGLVVTGLEIYAILEVYKLFTPGLPGIWTWWSCHTALRIFELCMCFLLIYVISLPRRYRRSGASCSCGILCAPCSEICCCRPSINKPKRGSFFKHFHKTPVMNSFHKIYKESFTENSSKELLENQLTDDHPVQPIFGSRPNSLLIIEDGYVRFQTEYDINKIVDSCNDLSQRPVETHSMGTFLGTDGVLNTGYTLNPGEDSQTRNNSDTQAFITNKSRNSSAANSDYFRVPSSVSLADSIENELEKAFRSFKMDTSVDDEETNQPTQINVVSEVENVEIADQVSVVSLPNSSITANSSLQKAFQRDLDNEQVLQTKSQYQIMTGQHQLLTLPSSNEFTESKRTANTDGSLSDPKISTQGRKFMLGPHPLIRHRQLASSVGWHSETPPGRQFR</sequence>
<dbReference type="OrthoDB" id="10066605at2759"/>
<evidence type="ECO:0000313" key="11">
    <source>
        <dbReference type="Proteomes" id="UP000678393"/>
    </source>
</evidence>
<keyword evidence="3 8" id="KW-0812">Transmembrane</keyword>
<comment type="subcellular location">
    <subcellularLocation>
        <location evidence="1">Membrane</location>
        <topology evidence="1">Multi-pass membrane protein</topology>
    </subcellularLocation>
</comment>
<feature type="transmembrane region" description="Helical" evidence="8">
    <location>
        <begin position="110"/>
        <end position="130"/>
    </location>
</feature>
<keyword evidence="6 8" id="KW-0472">Membrane</keyword>
<evidence type="ECO:0000256" key="8">
    <source>
        <dbReference type="SAM" id="Phobius"/>
    </source>
</evidence>
<dbReference type="AlphaFoldDB" id="A0A8S3Z7R7"/>
<keyword evidence="2" id="KW-0597">Phosphoprotein</keyword>
<proteinExistence type="predicted"/>
<dbReference type="Pfam" id="PF25987">
    <property type="entry name" value="PRRT3"/>
    <property type="match status" value="1"/>
</dbReference>
<feature type="transmembrane region" description="Helical" evidence="8">
    <location>
        <begin position="142"/>
        <end position="161"/>
    </location>
</feature>
<evidence type="ECO:0000256" key="4">
    <source>
        <dbReference type="ARBA" id="ARBA00022729"/>
    </source>
</evidence>
<dbReference type="EMBL" id="CAJHNH020002057">
    <property type="protein sequence ID" value="CAG5125423.1"/>
    <property type="molecule type" value="Genomic_DNA"/>
</dbReference>
<protein>
    <recommendedName>
        <fullName evidence="9">Proline-rich transmembrane protein 3/4 domain-containing protein</fullName>
    </recommendedName>
</protein>
<feature type="transmembrane region" description="Helical" evidence="8">
    <location>
        <begin position="39"/>
        <end position="60"/>
    </location>
</feature>
<feature type="transmembrane region" description="Helical" evidence="8">
    <location>
        <begin position="72"/>
        <end position="90"/>
    </location>
</feature>
<dbReference type="PANTHER" id="PTHR35578">
    <property type="entry name" value="PROLINE-RICH TRANSMEMBRANE PROTEIN 4-RELATED"/>
    <property type="match status" value="1"/>
</dbReference>
<keyword evidence="4" id="KW-0732">Signal</keyword>